<proteinExistence type="predicted"/>
<gene>
    <name evidence="2" type="ORF">CYNAS_LOCUS17079</name>
</gene>
<feature type="chain" id="PRO_5041369346" evidence="1">
    <location>
        <begin position="26"/>
        <end position="83"/>
    </location>
</feature>
<protein>
    <submittedName>
        <fullName evidence="2">Uncharacterized protein</fullName>
    </submittedName>
</protein>
<evidence type="ECO:0000256" key="1">
    <source>
        <dbReference type="SAM" id="SignalP"/>
    </source>
</evidence>
<name>A0AA36H7A1_CYLNA</name>
<dbReference type="AlphaFoldDB" id="A0AA36H7A1"/>
<organism evidence="2 3">
    <name type="scientific">Cylicocyclus nassatus</name>
    <name type="common">Nematode worm</name>
    <dbReference type="NCBI Taxonomy" id="53992"/>
    <lineage>
        <taxon>Eukaryota</taxon>
        <taxon>Metazoa</taxon>
        <taxon>Ecdysozoa</taxon>
        <taxon>Nematoda</taxon>
        <taxon>Chromadorea</taxon>
        <taxon>Rhabditida</taxon>
        <taxon>Rhabditina</taxon>
        <taxon>Rhabditomorpha</taxon>
        <taxon>Strongyloidea</taxon>
        <taxon>Strongylidae</taxon>
        <taxon>Cylicocyclus</taxon>
    </lineage>
</organism>
<dbReference type="EMBL" id="CATQJL010000316">
    <property type="protein sequence ID" value="CAJ0605096.1"/>
    <property type="molecule type" value="Genomic_DNA"/>
</dbReference>
<sequence length="83" mass="9632">MRIFRLTVLLLTLLVILSAVDVGECGLFGDILGLIFKPIGEKIKKSRFFKKFKKGFEKLVTFNRPNYLRSIRYGRRPRAIKGE</sequence>
<accession>A0AA36H7A1</accession>
<feature type="signal peptide" evidence="1">
    <location>
        <begin position="1"/>
        <end position="25"/>
    </location>
</feature>
<dbReference type="Proteomes" id="UP001176961">
    <property type="component" value="Unassembled WGS sequence"/>
</dbReference>
<comment type="caution">
    <text evidence="2">The sequence shown here is derived from an EMBL/GenBank/DDBJ whole genome shotgun (WGS) entry which is preliminary data.</text>
</comment>
<keyword evidence="1" id="KW-0732">Signal</keyword>
<keyword evidence="3" id="KW-1185">Reference proteome</keyword>
<evidence type="ECO:0000313" key="2">
    <source>
        <dbReference type="EMBL" id="CAJ0605096.1"/>
    </source>
</evidence>
<evidence type="ECO:0000313" key="3">
    <source>
        <dbReference type="Proteomes" id="UP001176961"/>
    </source>
</evidence>
<reference evidence="2" key="1">
    <citation type="submission" date="2023-07" db="EMBL/GenBank/DDBJ databases">
        <authorList>
            <consortium name="CYATHOMIX"/>
        </authorList>
    </citation>
    <scope>NUCLEOTIDE SEQUENCE</scope>
    <source>
        <strain evidence="2">N/A</strain>
    </source>
</reference>